<name>A0A1G8A0B5_9SPHI</name>
<keyword evidence="2" id="KW-1185">Reference proteome</keyword>
<dbReference type="STRING" id="551996.SAMN05192573_10755"/>
<sequence length="416" mass="47578">MNELVERLTAFNAGLLPEKVQLKYEAMAENAFRFFRGTCHLFYEDLAAAEPLPLSPLAWICGDLHIENFGSYRGDNQLVYFDLNDFDEAVLAPASYETVRMVCSIFIAFDHLDIEPEKAYKMAELYMKTYSAILSTGKAISIEPRTAKGIVCEFLKKAARSTEKDILKKRTVSKKKQIMLSLEDERHFKLDNKLKQELKAHINEWVRTSNDGPYHYEVVSAVFRLAGTGSVGVKRYLLLLKSTNTKNKYLLLDMKQARASSVAPYLPVQQLRWNNEAERVIGVQRRMQHVPAALLSTTVFRGDSFIIQELQPVKDTLKFKLLRDDYRDMYQVIDDMAALTASAQLRSGGIQGSGIIDDLMAFGIDQGWQAAVINYAKDYADKVKTYYRQFKRGYSEGQYNTDTSLNKKHQILQYEN</sequence>
<dbReference type="InterPro" id="IPR018721">
    <property type="entry name" value="DUF2252"/>
</dbReference>
<dbReference type="PANTHER" id="PTHR39441:SF1">
    <property type="entry name" value="DUF2252 DOMAIN-CONTAINING PROTEIN"/>
    <property type="match status" value="1"/>
</dbReference>
<proteinExistence type="predicted"/>
<dbReference type="Pfam" id="PF10009">
    <property type="entry name" value="DUF2252"/>
    <property type="match status" value="1"/>
</dbReference>
<accession>A0A1G8A0B5</accession>
<gene>
    <name evidence="1" type="ORF">SAMN05192573_10755</name>
</gene>
<dbReference type="RefSeq" id="WP_091168512.1">
    <property type="nucleotide sequence ID" value="NZ_FNCG01000007.1"/>
</dbReference>
<organism evidence="1 2">
    <name type="scientific">Mucilaginibacter gossypii</name>
    <dbReference type="NCBI Taxonomy" id="551996"/>
    <lineage>
        <taxon>Bacteria</taxon>
        <taxon>Pseudomonadati</taxon>
        <taxon>Bacteroidota</taxon>
        <taxon>Sphingobacteriia</taxon>
        <taxon>Sphingobacteriales</taxon>
        <taxon>Sphingobacteriaceae</taxon>
        <taxon>Mucilaginibacter</taxon>
    </lineage>
</organism>
<evidence type="ECO:0000313" key="1">
    <source>
        <dbReference type="EMBL" id="SDH14372.1"/>
    </source>
</evidence>
<dbReference type="AlphaFoldDB" id="A0A1G8A0B5"/>
<dbReference type="PANTHER" id="PTHR39441">
    <property type="entry name" value="DUF2252 DOMAIN-CONTAINING PROTEIN"/>
    <property type="match status" value="1"/>
</dbReference>
<dbReference type="EMBL" id="FNCG01000007">
    <property type="protein sequence ID" value="SDH14372.1"/>
    <property type="molecule type" value="Genomic_DNA"/>
</dbReference>
<protein>
    <submittedName>
        <fullName evidence="1">Uncharacterized conserved protein, DUF2252 family</fullName>
    </submittedName>
</protein>
<reference evidence="2" key="1">
    <citation type="submission" date="2016-10" db="EMBL/GenBank/DDBJ databases">
        <authorList>
            <person name="Varghese N."/>
            <person name="Submissions S."/>
        </authorList>
    </citation>
    <scope>NUCLEOTIDE SEQUENCE [LARGE SCALE GENOMIC DNA]</scope>
    <source>
        <strain evidence="2">Gh-67</strain>
    </source>
</reference>
<evidence type="ECO:0000313" key="2">
    <source>
        <dbReference type="Proteomes" id="UP000199705"/>
    </source>
</evidence>
<dbReference type="Proteomes" id="UP000199705">
    <property type="component" value="Unassembled WGS sequence"/>
</dbReference>